<dbReference type="CDD" id="cd19495">
    <property type="entry name" value="Elp6"/>
    <property type="match status" value="1"/>
</dbReference>
<dbReference type="GO" id="GO:0002098">
    <property type="term" value="P:tRNA wobble uridine modification"/>
    <property type="evidence" value="ECO:0007669"/>
    <property type="project" value="InterPro"/>
</dbReference>
<evidence type="ECO:0000313" key="10">
    <source>
        <dbReference type="Ensembl" id="ENSPKIP00000004975.1"/>
    </source>
</evidence>
<reference evidence="10" key="1">
    <citation type="submission" date="2025-08" db="UniProtKB">
        <authorList>
            <consortium name="Ensembl"/>
        </authorList>
    </citation>
    <scope>IDENTIFICATION</scope>
</reference>
<dbReference type="KEGG" id="pki:111851149"/>
<dbReference type="AlphaFoldDB" id="A0A3B3QHB3"/>
<keyword evidence="8" id="KW-0539">Nucleus</keyword>
<dbReference type="FunFam" id="3.40.50.300:FF:001078">
    <property type="entry name" value="Elongator acetyltransferase complex subunit 6"/>
    <property type="match status" value="1"/>
</dbReference>
<reference evidence="10" key="2">
    <citation type="submission" date="2025-09" db="UniProtKB">
        <authorList>
            <consortium name="Ensembl"/>
        </authorList>
    </citation>
    <scope>IDENTIFICATION</scope>
</reference>
<dbReference type="Proteomes" id="UP000261540">
    <property type="component" value="Unplaced"/>
</dbReference>
<evidence type="ECO:0000256" key="9">
    <source>
        <dbReference type="ARBA" id="ARBA00045027"/>
    </source>
</evidence>
<dbReference type="STRING" id="1676925.ENSPKIP00000004975"/>
<proteinExistence type="inferred from homology"/>
<dbReference type="RefSeq" id="XP_072573074.1">
    <property type="nucleotide sequence ID" value="XM_072716973.1"/>
</dbReference>
<dbReference type="UniPathway" id="UPA00988"/>
<dbReference type="CTD" id="54859"/>
<evidence type="ECO:0000256" key="8">
    <source>
        <dbReference type="ARBA" id="ARBA00023242"/>
    </source>
</evidence>
<dbReference type="GeneTree" id="ENSGT00390000011734"/>
<dbReference type="GO" id="GO:0005634">
    <property type="term" value="C:nucleus"/>
    <property type="evidence" value="ECO:0007669"/>
    <property type="project" value="UniProtKB-SubCell"/>
</dbReference>
<comment type="subcellular location">
    <subcellularLocation>
        <location evidence="2">Cytoplasm</location>
    </subcellularLocation>
    <subcellularLocation>
        <location evidence="1">Nucleus</location>
    </subcellularLocation>
</comment>
<dbReference type="InterPro" id="IPR018627">
    <property type="entry name" value="ELP6"/>
</dbReference>
<keyword evidence="11" id="KW-1185">Reference proteome</keyword>
<evidence type="ECO:0000256" key="7">
    <source>
        <dbReference type="ARBA" id="ARBA00022694"/>
    </source>
</evidence>
<dbReference type="Pfam" id="PF09807">
    <property type="entry name" value="ELP6"/>
    <property type="match status" value="1"/>
</dbReference>
<dbReference type="InterPro" id="IPR027417">
    <property type="entry name" value="P-loop_NTPase"/>
</dbReference>
<protein>
    <recommendedName>
        <fullName evidence="5">Elongator complex protein 6</fullName>
    </recommendedName>
    <alternativeName>
        <fullName evidence="9">Protein TMEM103</fullName>
    </alternativeName>
</protein>
<dbReference type="GeneID" id="111851149"/>
<organism evidence="10 11">
    <name type="scientific">Paramormyrops kingsleyae</name>
    <dbReference type="NCBI Taxonomy" id="1676925"/>
    <lineage>
        <taxon>Eukaryota</taxon>
        <taxon>Metazoa</taxon>
        <taxon>Chordata</taxon>
        <taxon>Craniata</taxon>
        <taxon>Vertebrata</taxon>
        <taxon>Euteleostomi</taxon>
        <taxon>Actinopterygii</taxon>
        <taxon>Neopterygii</taxon>
        <taxon>Teleostei</taxon>
        <taxon>Osteoglossocephala</taxon>
        <taxon>Osteoglossomorpha</taxon>
        <taxon>Osteoglossiformes</taxon>
        <taxon>Mormyridae</taxon>
        <taxon>Paramormyrops</taxon>
    </lineage>
</organism>
<dbReference type="GO" id="GO:0005737">
    <property type="term" value="C:cytoplasm"/>
    <property type="evidence" value="ECO:0007669"/>
    <property type="project" value="UniProtKB-SubCell"/>
</dbReference>
<evidence type="ECO:0000256" key="3">
    <source>
        <dbReference type="ARBA" id="ARBA00005043"/>
    </source>
</evidence>
<evidence type="ECO:0000256" key="4">
    <source>
        <dbReference type="ARBA" id="ARBA00008837"/>
    </source>
</evidence>
<dbReference type="OrthoDB" id="9995306at2759"/>
<dbReference type="GO" id="GO:0033588">
    <property type="term" value="C:elongator holoenzyme complex"/>
    <property type="evidence" value="ECO:0007669"/>
    <property type="project" value="InterPro"/>
</dbReference>
<evidence type="ECO:0000256" key="6">
    <source>
        <dbReference type="ARBA" id="ARBA00022490"/>
    </source>
</evidence>
<evidence type="ECO:0000256" key="2">
    <source>
        <dbReference type="ARBA" id="ARBA00004496"/>
    </source>
</evidence>
<keyword evidence="6" id="KW-0963">Cytoplasm</keyword>
<evidence type="ECO:0000256" key="5">
    <source>
        <dbReference type="ARBA" id="ARBA00020263"/>
    </source>
</evidence>
<evidence type="ECO:0000256" key="1">
    <source>
        <dbReference type="ARBA" id="ARBA00004123"/>
    </source>
</evidence>
<dbReference type="Gene3D" id="3.40.50.300">
    <property type="entry name" value="P-loop containing nucleotide triphosphate hydrolases"/>
    <property type="match status" value="1"/>
</dbReference>
<accession>A0A3B3QHB3</accession>
<comment type="similarity">
    <text evidence="4">Belongs to the ELP6 family.</text>
</comment>
<sequence length="269" mass="29303">MMLPDLGSLLGFSTEKIEKGDFILLSDRNADASFLINHFLSLYLRAGCKVCFLGLVQSFSHYSAVALRLGVNLVQAREQGQLVFLEGLKDSVGQLLQQGPDSEAYPMGFLRGSQTDLRSLFRFVQRSVGGAGEWSPSILLVDDLSVLLSLGVSVEAILDFSHYCRTTVCHQLQGNMVMLVRVGEDEDDEEGPELLLKALTHQCSLALSIQGLPTGYCRDIHGQVEVRWKERGPGAAGPGGALAQKKLLQYKVHDKGVSFFARGTSSAVL</sequence>
<comment type="pathway">
    <text evidence="3">tRNA modification; 5-methoxycarbonylmethyl-2-thiouridine-tRNA biosynthesis.</text>
</comment>
<evidence type="ECO:0000313" key="11">
    <source>
        <dbReference type="Proteomes" id="UP000261540"/>
    </source>
</evidence>
<name>A0A3B3QHB3_9TELE</name>
<dbReference type="PANTHER" id="PTHR16184">
    <property type="entry name" value="ELONGATOR COMPLEX PROTEIN 6"/>
    <property type="match status" value="1"/>
</dbReference>
<keyword evidence="7" id="KW-0819">tRNA processing</keyword>
<dbReference type="Ensembl" id="ENSPKIT00000028967.1">
    <property type="protein sequence ID" value="ENSPKIP00000004975.1"/>
    <property type="gene ID" value="ENSPKIG00000021845.1"/>
</dbReference>
<dbReference type="PANTHER" id="PTHR16184:SF6">
    <property type="entry name" value="ELONGATOR COMPLEX PROTEIN 6"/>
    <property type="match status" value="1"/>
</dbReference>